<dbReference type="AlphaFoldDB" id="A0A8J4BBL9"/>
<evidence type="ECO:0000313" key="1">
    <source>
        <dbReference type="EMBL" id="GIL55368.1"/>
    </source>
</evidence>
<accession>A0A8J4BBL9</accession>
<evidence type="ECO:0000313" key="2">
    <source>
        <dbReference type="Proteomes" id="UP000747399"/>
    </source>
</evidence>
<protein>
    <submittedName>
        <fullName evidence="1">Uncharacterized protein</fullName>
    </submittedName>
</protein>
<dbReference type="EMBL" id="BNCO01000021">
    <property type="protein sequence ID" value="GIL55368.1"/>
    <property type="molecule type" value="Genomic_DNA"/>
</dbReference>
<comment type="caution">
    <text evidence="1">The sequence shown here is derived from an EMBL/GenBank/DDBJ whole genome shotgun (WGS) entry which is preliminary data.</text>
</comment>
<proteinExistence type="predicted"/>
<sequence length="254" mass="27260">MSFCGGFLIIPLHPKPWTLYWWQLLQITGIFRAQSFVDMMERLWQVMHDLLLRMYRLTGIIFFIVQYNHIHITLRPAAARSLVGAVATAPPLLASSTSGGTAAGGPAATTPNGGVGAAAVPGPGPGVVATSMGIGRTGLTSLKQGGDEGQDQLASCTGLFVDDQLAVHFRELVDWVKKAEQAAKRSGVPEGWHMPTWVCMYLGGSVCDVMQRLVSSPGKEAQEEMGAMAQVGAYDGGRRVLRGCGSMLMVSRRR</sequence>
<dbReference type="Proteomes" id="UP000747399">
    <property type="component" value="Unassembled WGS sequence"/>
</dbReference>
<keyword evidence="2" id="KW-1185">Reference proteome</keyword>
<reference evidence="1" key="1">
    <citation type="journal article" date="2021" name="Proc. Natl. Acad. Sci. U.S.A.">
        <title>Three genomes in the algal genus Volvox reveal the fate of a haploid sex-determining region after a transition to homothallism.</title>
        <authorList>
            <person name="Yamamoto K."/>
            <person name="Hamaji T."/>
            <person name="Kawai-Toyooka H."/>
            <person name="Matsuzaki R."/>
            <person name="Takahashi F."/>
            <person name="Nishimura Y."/>
            <person name="Kawachi M."/>
            <person name="Noguchi H."/>
            <person name="Minakuchi Y."/>
            <person name="Umen J.G."/>
            <person name="Toyoda A."/>
            <person name="Nozaki H."/>
        </authorList>
    </citation>
    <scope>NUCLEOTIDE SEQUENCE</scope>
    <source>
        <strain evidence="1">NIES-3780</strain>
    </source>
</reference>
<gene>
    <name evidence="1" type="ORF">Vafri_10920</name>
</gene>
<organism evidence="1 2">
    <name type="scientific">Volvox africanus</name>
    <dbReference type="NCBI Taxonomy" id="51714"/>
    <lineage>
        <taxon>Eukaryota</taxon>
        <taxon>Viridiplantae</taxon>
        <taxon>Chlorophyta</taxon>
        <taxon>core chlorophytes</taxon>
        <taxon>Chlorophyceae</taxon>
        <taxon>CS clade</taxon>
        <taxon>Chlamydomonadales</taxon>
        <taxon>Volvocaceae</taxon>
        <taxon>Volvox</taxon>
    </lineage>
</organism>
<name>A0A8J4BBL9_9CHLO</name>